<dbReference type="Gene3D" id="6.10.30.10">
    <property type="match status" value="1"/>
</dbReference>
<dbReference type="Pfam" id="PF01796">
    <property type="entry name" value="OB_ChsH2_C"/>
    <property type="match status" value="1"/>
</dbReference>
<evidence type="ECO:0000259" key="1">
    <source>
        <dbReference type="Pfam" id="PF01796"/>
    </source>
</evidence>
<dbReference type="PANTHER" id="PTHR34075">
    <property type="entry name" value="BLR3430 PROTEIN"/>
    <property type="match status" value="1"/>
</dbReference>
<name>A0A6J7G3S3_9ZZZZ</name>
<accession>A0A6J7G3S3</accession>
<dbReference type="AlphaFoldDB" id="A0A6J7G3S3"/>
<dbReference type="SUPFAM" id="SSF50249">
    <property type="entry name" value="Nucleic acid-binding proteins"/>
    <property type="match status" value="1"/>
</dbReference>
<dbReference type="EMBL" id="CAFBMC010000047">
    <property type="protein sequence ID" value="CAB4900988.1"/>
    <property type="molecule type" value="Genomic_DNA"/>
</dbReference>
<sequence>MGISSIVIPESATAADYPPIPEVDNLTSFFWEGVANHQLLILRCGDCGTYIHYPRPICPKCYSMDNLAPERVSGRGTIYSHTTTVQPFHPYFVDKVPYNLIVVALEEDENIRITSNLVDLPNDDIRIGMPVEVTFQEVAPGLTLPLFKLA</sequence>
<protein>
    <submittedName>
        <fullName evidence="3">Unannotated protein</fullName>
    </submittedName>
</protein>
<evidence type="ECO:0000313" key="3">
    <source>
        <dbReference type="EMBL" id="CAB4900988.1"/>
    </source>
</evidence>
<feature type="domain" description="ChsH2 rubredoxin-like zinc ribbon" evidence="2">
    <location>
        <begin position="31"/>
        <end position="63"/>
    </location>
</feature>
<dbReference type="PANTHER" id="PTHR34075:SF5">
    <property type="entry name" value="BLR3430 PROTEIN"/>
    <property type="match status" value="1"/>
</dbReference>
<dbReference type="InterPro" id="IPR022002">
    <property type="entry name" value="ChsH2_Znr"/>
</dbReference>
<gene>
    <name evidence="3" type="ORF">UFOPK3495_00955</name>
</gene>
<evidence type="ECO:0000259" key="2">
    <source>
        <dbReference type="Pfam" id="PF12172"/>
    </source>
</evidence>
<reference evidence="3" key="1">
    <citation type="submission" date="2020-05" db="EMBL/GenBank/DDBJ databases">
        <authorList>
            <person name="Chiriac C."/>
            <person name="Salcher M."/>
            <person name="Ghai R."/>
            <person name="Kavagutti S V."/>
        </authorList>
    </citation>
    <scope>NUCLEOTIDE SEQUENCE</scope>
</reference>
<proteinExistence type="predicted"/>
<dbReference type="InterPro" id="IPR052513">
    <property type="entry name" value="Thioester_dehydratase-like"/>
</dbReference>
<dbReference type="InterPro" id="IPR002878">
    <property type="entry name" value="ChsH2_C"/>
</dbReference>
<dbReference type="Pfam" id="PF12172">
    <property type="entry name" value="zf-ChsH2"/>
    <property type="match status" value="1"/>
</dbReference>
<organism evidence="3">
    <name type="scientific">freshwater metagenome</name>
    <dbReference type="NCBI Taxonomy" id="449393"/>
    <lineage>
        <taxon>unclassified sequences</taxon>
        <taxon>metagenomes</taxon>
        <taxon>ecological metagenomes</taxon>
    </lineage>
</organism>
<dbReference type="InterPro" id="IPR012340">
    <property type="entry name" value="NA-bd_OB-fold"/>
</dbReference>
<feature type="domain" description="ChsH2 C-terminal OB-fold" evidence="1">
    <location>
        <begin position="71"/>
        <end position="136"/>
    </location>
</feature>